<accession>T0BIW7</accession>
<dbReference type="Pfam" id="PF23343">
    <property type="entry name" value="REP_ORF2-G2P"/>
    <property type="match status" value="1"/>
</dbReference>
<dbReference type="STRING" id="1356854.N007_17875"/>
<proteinExistence type="predicted"/>
<dbReference type="AlphaFoldDB" id="T0BIW7"/>
<dbReference type="KEGG" id="aaco:K1I37_00300"/>
<evidence type="ECO:0000259" key="2">
    <source>
        <dbReference type="Pfam" id="PF23343"/>
    </source>
</evidence>
<organism evidence="3 4">
    <name type="scientific">Alicyclobacillus acidoterrestris (strain ATCC 49025 / DSM 3922 / CIP 106132 / NCIMB 13137 / GD3B)</name>
    <dbReference type="NCBI Taxonomy" id="1356854"/>
    <lineage>
        <taxon>Bacteria</taxon>
        <taxon>Bacillati</taxon>
        <taxon>Bacillota</taxon>
        <taxon>Bacilli</taxon>
        <taxon>Bacillales</taxon>
        <taxon>Alicyclobacillaceae</taxon>
        <taxon>Alicyclobacillus</taxon>
    </lineage>
</organism>
<feature type="domain" description="Replication-associated protein ORF2/G2P" evidence="2">
    <location>
        <begin position="77"/>
        <end position="180"/>
    </location>
</feature>
<dbReference type="Proteomes" id="UP000829401">
    <property type="component" value="Chromosome"/>
</dbReference>
<evidence type="ECO:0000256" key="1">
    <source>
        <dbReference type="SAM" id="MobiDB-lite"/>
    </source>
</evidence>
<gene>
    <name evidence="3" type="ORF">K1I37_00300</name>
</gene>
<name>T0BIW7_ALIAG</name>
<feature type="compositionally biased region" description="Basic residues" evidence="1">
    <location>
        <begin position="31"/>
        <end position="40"/>
    </location>
</feature>
<keyword evidence="4" id="KW-1185">Reference proteome</keyword>
<accession>A0A9E6ZKC9</accession>
<evidence type="ECO:0000313" key="3">
    <source>
        <dbReference type="EMBL" id="UNO49051.1"/>
    </source>
</evidence>
<dbReference type="EMBL" id="CP080467">
    <property type="protein sequence ID" value="UNO49051.1"/>
    <property type="molecule type" value="Genomic_DNA"/>
</dbReference>
<sequence>MIKKSGFTKVLLSPRFLETIQYEHAPAYIGKHSKGGRKRERTVSPEAHEANRRQAIRTATNNIRQYLDHNFRNTEAYFITLTVRKDVSWRFDLSEAKDRFERYRRAVQKRLRKWAPGYTLNYLAVPETTKKGTVHFHMVTDAPPHIQKHLRAAWTHGRYSVTRIWSDKSLPRLANYLCKQFRDRPPFKKLYFKSNLLYLPQKLYDDEAYDYLRNIPLDTSMVPLVYKNYSHSEYLGEIVHELWDTSRHDRHVDAEVEPL</sequence>
<evidence type="ECO:0000313" key="4">
    <source>
        <dbReference type="Proteomes" id="UP000829401"/>
    </source>
</evidence>
<protein>
    <recommendedName>
        <fullName evidence="2">Replication-associated protein ORF2/G2P domain-containing protein</fullName>
    </recommendedName>
</protein>
<feature type="region of interest" description="Disordered" evidence="1">
    <location>
        <begin position="30"/>
        <end position="50"/>
    </location>
</feature>
<dbReference type="RefSeq" id="WP_021298711.1">
    <property type="nucleotide sequence ID" value="NZ_AURB01000206.1"/>
</dbReference>
<dbReference type="InterPro" id="IPR056906">
    <property type="entry name" value="ORF2/G2P_dom"/>
</dbReference>
<feature type="compositionally biased region" description="Basic and acidic residues" evidence="1">
    <location>
        <begin position="41"/>
        <end position="50"/>
    </location>
</feature>
<reference evidence="4" key="1">
    <citation type="journal article" date="2022" name="G3 (Bethesda)">
        <title>Unveiling the complete genome sequence of Alicyclobacillus acidoterrestris DSM 3922T, a taint-producing strain.</title>
        <authorList>
            <person name="Leonardo I.C."/>
            <person name="Barreto Crespo M.T."/>
            <person name="Gaspar F.B."/>
        </authorList>
    </citation>
    <scope>NUCLEOTIDE SEQUENCE [LARGE SCALE GENOMIC DNA]</scope>
    <source>
        <strain evidence="4">DSM 3922</strain>
    </source>
</reference>